<dbReference type="SUPFAM" id="SSF53756">
    <property type="entry name" value="UDP-Glycosyltransferase/glycogen phosphorylase"/>
    <property type="match status" value="1"/>
</dbReference>
<dbReference type="AlphaFoldDB" id="A0A7J5AGN8"/>
<evidence type="ECO:0000313" key="4">
    <source>
        <dbReference type="Proteomes" id="UP000490922"/>
    </source>
</evidence>
<accession>A0A7J5AGN8</accession>
<keyword evidence="4" id="KW-1185">Reference proteome</keyword>
<proteinExistence type="predicted"/>
<dbReference type="EMBL" id="WAEM01000002">
    <property type="protein sequence ID" value="KAB1156558.1"/>
    <property type="molecule type" value="Genomic_DNA"/>
</dbReference>
<dbReference type="PANTHER" id="PTHR45947:SF3">
    <property type="entry name" value="SULFOQUINOVOSYL TRANSFERASE SQD2"/>
    <property type="match status" value="1"/>
</dbReference>
<dbReference type="CDD" id="cd03801">
    <property type="entry name" value="GT4_PimA-like"/>
    <property type="match status" value="1"/>
</dbReference>
<dbReference type="Gene3D" id="3.40.50.2000">
    <property type="entry name" value="Glycogen Phosphorylase B"/>
    <property type="match status" value="2"/>
</dbReference>
<dbReference type="PANTHER" id="PTHR45947">
    <property type="entry name" value="SULFOQUINOVOSYL TRANSFERASE SQD2"/>
    <property type="match status" value="1"/>
</dbReference>
<organism evidence="3 4">
    <name type="scientific">Flavobacterium luteum</name>
    <dbReference type="NCBI Taxonomy" id="2026654"/>
    <lineage>
        <taxon>Bacteria</taxon>
        <taxon>Pseudomonadati</taxon>
        <taxon>Bacteroidota</taxon>
        <taxon>Flavobacteriia</taxon>
        <taxon>Flavobacteriales</taxon>
        <taxon>Flavobacteriaceae</taxon>
        <taxon>Flavobacterium</taxon>
    </lineage>
</organism>
<sequence length="365" mass="42180">MKTIVIAHNYSEISFAAMSYHFAHYIANDGYRVVFISHKPYFFEEQVIEKNGGEVIVCSWPTQNRPTSIKDFIWFIKVYLKYKPNIVIGHFVGSNITILVSKVLSLGKVKTFEYYHTLTSANLYDLGKITLKQKFLFFRKRVFYSLFCDKIFCPSALAKKELEHFFNIKKGIVLLNPMIDRFKNKSNLSNEKIIISYLGRFQTCKGIDVLIKAFNIFKINSPESKFFLQIAGSGNQENTIRELAKNNKSIQFFGQLEYNKIDDYLNKSHFTIIPSKSDNLPTVGLESIMNQTPLLLSNSTGLADYLEDGKDCYKFEPNIESIVALFNTINTSFSDNQQMSFNARMTFLNQFTISNYCRDLKQIIE</sequence>
<evidence type="ECO:0000259" key="2">
    <source>
        <dbReference type="Pfam" id="PF13439"/>
    </source>
</evidence>
<evidence type="ECO:0000313" key="3">
    <source>
        <dbReference type="EMBL" id="KAB1156558.1"/>
    </source>
</evidence>
<dbReference type="RefSeq" id="WP_151106554.1">
    <property type="nucleotide sequence ID" value="NZ_WAEM01000002.1"/>
</dbReference>
<name>A0A7J5AGN8_9FLAO</name>
<dbReference type="GO" id="GO:0016757">
    <property type="term" value="F:glycosyltransferase activity"/>
    <property type="evidence" value="ECO:0007669"/>
    <property type="project" value="InterPro"/>
</dbReference>
<reference evidence="3 4" key="1">
    <citation type="submission" date="2019-09" db="EMBL/GenBank/DDBJ databases">
        <title>Flavobacterium sp. nov., isolated from glacier ice.</title>
        <authorList>
            <person name="Liu Q."/>
        </authorList>
    </citation>
    <scope>NUCLEOTIDE SEQUENCE [LARGE SCALE GENOMIC DNA]</scope>
    <source>
        <strain evidence="3 4">NBRC 112527</strain>
    </source>
</reference>
<dbReference type="Pfam" id="PF13439">
    <property type="entry name" value="Glyco_transf_4"/>
    <property type="match status" value="1"/>
</dbReference>
<dbReference type="InterPro" id="IPR001296">
    <property type="entry name" value="Glyco_trans_1"/>
</dbReference>
<comment type="caution">
    <text evidence="3">The sequence shown here is derived from an EMBL/GenBank/DDBJ whole genome shotgun (WGS) entry which is preliminary data.</text>
</comment>
<feature type="domain" description="Glycosyl transferase family 1" evidence="1">
    <location>
        <begin position="180"/>
        <end position="344"/>
    </location>
</feature>
<keyword evidence="3" id="KW-0808">Transferase</keyword>
<dbReference type="Proteomes" id="UP000490922">
    <property type="component" value="Unassembled WGS sequence"/>
</dbReference>
<evidence type="ECO:0000259" key="1">
    <source>
        <dbReference type="Pfam" id="PF00534"/>
    </source>
</evidence>
<dbReference type="InterPro" id="IPR050194">
    <property type="entry name" value="Glycosyltransferase_grp1"/>
</dbReference>
<gene>
    <name evidence="3" type="ORF">F6464_04170</name>
</gene>
<dbReference type="Pfam" id="PF00534">
    <property type="entry name" value="Glycos_transf_1"/>
    <property type="match status" value="1"/>
</dbReference>
<protein>
    <submittedName>
        <fullName evidence="3">Glycosyltransferase</fullName>
    </submittedName>
</protein>
<dbReference type="OrthoDB" id="823419at2"/>
<feature type="domain" description="Glycosyltransferase subfamily 4-like N-terminal" evidence="2">
    <location>
        <begin position="20"/>
        <end position="179"/>
    </location>
</feature>
<dbReference type="InterPro" id="IPR028098">
    <property type="entry name" value="Glyco_trans_4-like_N"/>
</dbReference>